<evidence type="ECO:0000256" key="4">
    <source>
        <dbReference type="SAM" id="Coils"/>
    </source>
</evidence>
<sequence length="1634" mass="184669">MTRETMNWLRNLQELVERENMKKLLKEDRVAEIVVKMMEQRGMKKLLKEDRETFDIVVQVVKKKCNQGVGDREVFDTEEDADYKKVAKIAREVMKETAEEFKKFIKEGDGAVAAVKLLHDVDLEKLVKDDDEMASILSKAEGICRKELEDNGHDGDGDQPVDKNVIKEKVRIWRKYMGSLMAFLDDEGFKNSLPDGVKLGLEIMDALSKSAGHEMTKENRKQSSRCGCCDCFGCCGCRYHHDMSKAADHITKEIKAMIGDCPRRPVTRPKRVDELENISSGFMEGLESRDKLLQKVLIALRDDQVKVVGVYGMGGAGKTTLAKEVANKRAIDLFDKRVVVEVFEAPNIKVIQDQIAEGINLPLDNVHTISQRALRIYNALKSEKKQKILIILDNIWKKLNLDEVGIPCERTKDFCCKLLITTREKQVCGVMGVDNANIFEVGLLNDREAQYLFENQIGKDVCREEYKPVVDRLLRKCGGLPLAIVATTSALKGKDLSMWCRFAEESEKPISSRVSSEYHETYSILETSFKLMENEEKRIFFFLACLSPLDLAVSVDDLMRYGIGLDLFQRVNNLSEAMKQANGWAKELVSSSLLLKDDIDGKIRIHDVVRSSAISFVEKGKDHMILVESIPRWMCKQTFKKFSAISLLSGRDFSRLSGVKAPMLQILLLKGDISSTTLASNFFRWMANLKVLSLSNIDFKRGLPTSMGQLKRLKTLHLHDCLLMDVTLISNLSNLLVLSLRGSTLEELPNDIGKLCTLRLLDIGGCKGKVNVPGNILSCLAHLEGLYMSHSFSDWAPMKTEAGDIGADNKARLSELNKLYHLNVLEMEVSEPKQLLTLSISQLVNQLDEFRIHVGAFGHWKLDKVQAFRCVLKLNSVDASQNKFLKALLKKTVCLQVRDSGSLTENFVPQLNEGGFKDLNFLQVNNCNDVRFIISPDNPSKSLAFANLEILKLEYMNNLEMICDWKAPGRSFSNLGHLTLYKLPKLTYVLPITVVPLKLVEVSIKDCGNLKFIVNENVLGPSEETMNFLFLKSIQLSGVASLSGVLGQAETTDDGAQAGQPFFHEKCAFPLLESLELQFNGTIVMLWSKTCHVSSFLNLKDINIWYCKELQSLGSASEFAALVHLEKLSIGGCDNLQEVIAKETEGYEVCDHIIVFPQLKHLSLCSSSNLKRFYGGSYKLEFPILQSLHLEKIDSLTNFVFVGSENSTVSNTLFCDKSSFPSLERLLLCKAKTIVKLMSKACHVSSFQNLKEINLYECDGLQSLGSPSTFVSLVQLETLLIYHCNNLQEVITKETEEHEVREQIIAFRHLKYLSMYNLSNLQRFYGGSYKLEFPVLEALRLSENKSLTNFVGSENSIALFSDKIEFPCLKELIVWSGSDKVERLWDWSSSGVQGESVNDSVSLDPVPNNLVRDKDDRVYVFPHLKCLSLMLPNIINFAYNPSAALHFPSLESIKLRSCTKLQSFCSGPFKAPKLKLVELGCCHKMQFFLSKNMNNIQELPSLESVEITECPMLLSFSFEVLAAPKLREVGIHDCPKIKWFSPGGPENDDIFELPCLEWVSIEMCFAMQLFSPRRIEAPKLSELLVDNNVYNGRLNHELQNLLQNLRKCTTRKAEEDKKVVNEVRRTPRRRRFAK</sequence>
<keyword evidence="3" id="KW-0547">Nucleotide-binding</keyword>
<dbReference type="Pfam" id="PF00931">
    <property type="entry name" value="NB-ARC"/>
    <property type="match status" value="1"/>
</dbReference>
<dbReference type="SUPFAM" id="SSF52058">
    <property type="entry name" value="L domain-like"/>
    <property type="match status" value="2"/>
</dbReference>
<evidence type="ECO:0000256" key="2">
    <source>
        <dbReference type="ARBA" id="ARBA00022821"/>
    </source>
</evidence>
<feature type="domain" description="NB-ARC" evidence="5">
    <location>
        <begin position="291"/>
        <end position="458"/>
    </location>
</feature>
<comment type="caution">
    <text evidence="7">The sequence shown here is derived from an EMBL/GenBank/DDBJ whole genome shotgun (WGS) entry which is preliminary data.</text>
</comment>
<dbReference type="InterPro" id="IPR050905">
    <property type="entry name" value="Plant_NBS-LRR"/>
</dbReference>
<dbReference type="SUPFAM" id="SSF52047">
    <property type="entry name" value="RNI-like"/>
    <property type="match status" value="1"/>
</dbReference>
<organism evidence="7 8">
    <name type="scientific">Saponaria officinalis</name>
    <name type="common">Common soapwort</name>
    <name type="synonym">Lychnis saponaria</name>
    <dbReference type="NCBI Taxonomy" id="3572"/>
    <lineage>
        <taxon>Eukaryota</taxon>
        <taxon>Viridiplantae</taxon>
        <taxon>Streptophyta</taxon>
        <taxon>Embryophyta</taxon>
        <taxon>Tracheophyta</taxon>
        <taxon>Spermatophyta</taxon>
        <taxon>Magnoliopsida</taxon>
        <taxon>eudicotyledons</taxon>
        <taxon>Gunneridae</taxon>
        <taxon>Pentapetalae</taxon>
        <taxon>Caryophyllales</taxon>
        <taxon>Caryophyllaceae</taxon>
        <taxon>Caryophylleae</taxon>
        <taxon>Saponaria</taxon>
    </lineage>
</organism>
<dbReference type="GO" id="GO:0005524">
    <property type="term" value="F:ATP binding"/>
    <property type="evidence" value="ECO:0007669"/>
    <property type="project" value="UniProtKB-KW"/>
</dbReference>
<dbReference type="EMBL" id="JBDFQZ010000005">
    <property type="protein sequence ID" value="KAK9726932.1"/>
    <property type="molecule type" value="Genomic_DNA"/>
</dbReference>
<feature type="coiled-coil region" evidence="4">
    <location>
        <begin position="1591"/>
        <end position="1618"/>
    </location>
</feature>
<dbReference type="SUPFAM" id="SSF52540">
    <property type="entry name" value="P-loop containing nucleoside triphosphate hydrolases"/>
    <property type="match status" value="1"/>
</dbReference>
<comment type="similarity">
    <text evidence="1">Belongs to the disease resistance NB-LRR family.</text>
</comment>
<dbReference type="Gene3D" id="3.40.50.300">
    <property type="entry name" value="P-loop containing nucleotide triphosphate hydrolases"/>
    <property type="match status" value="1"/>
</dbReference>
<dbReference type="EMBL" id="JBDFQZ010000005">
    <property type="protein sequence ID" value="KAK9726933.1"/>
    <property type="molecule type" value="Genomic_DNA"/>
</dbReference>
<dbReference type="InterPro" id="IPR002182">
    <property type="entry name" value="NB-ARC"/>
</dbReference>
<evidence type="ECO:0000256" key="1">
    <source>
        <dbReference type="ARBA" id="ARBA00008894"/>
    </source>
</evidence>
<dbReference type="InterPro" id="IPR057135">
    <property type="entry name" value="At4g27190-like_LRR"/>
</dbReference>
<dbReference type="InterPro" id="IPR032675">
    <property type="entry name" value="LRR_dom_sf"/>
</dbReference>
<feature type="domain" description="Disease resistance protein At4g27190-like leucine-rich repeats" evidence="6">
    <location>
        <begin position="1231"/>
        <end position="1350"/>
    </location>
</feature>
<dbReference type="Pfam" id="PF23247">
    <property type="entry name" value="LRR_RPS2"/>
    <property type="match status" value="3"/>
</dbReference>
<evidence type="ECO:0000256" key="3">
    <source>
        <dbReference type="ARBA" id="ARBA00022840"/>
    </source>
</evidence>
<accession>A0AAW1L1N3</accession>
<name>A0AAW1L1N3_SAPOF</name>
<feature type="domain" description="Disease resistance protein At4g27190-like leucine-rich repeats" evidence="6">
    <location>
        <begin position="1073"/>
        <end position="1199"/>
    </location>
</feature>
<keyword evidence="3" id="KW-0067">ATP-binding</keyword>
<dbReference type="Gene3D" id="3.80.10.10">
    <property type="entry name" value="Ribonuclease Inhibitor"/>
    <property type="match status" value="3"/>
</dbReference>
<evidence type="ECO:0008006" key="9">
    <source>
        <dbReference type="Google" id="ProtNLM"/>
    </source>
</evidence>
<dbReference type="FunFam" id="3.40.50.300:FF:001091">
    <property type="entry name" value="Probable disease resistance protein At1g61300"/>
    <property type="match status" value="1"/>
</dbReference>
<feature type="domain" description="Disease resistance protein At4g27190-like leucine-rich repeats" evidence="6">
    <location>
        <begin position="890"/>
        <end position="1008"/>
    </location>
</feature>
<dbReference type="PRINTS" id="PR00364">
    <property type="entry name" value="DISEASERSIST"/>
</dbReference>
<dbReference type="InterPro" id="IPR027417">
    <property type="entry name" value="P-loop_NTPase"/>
</dbReference>
<dbReference type="GO" id="GO:0006952">
    <property type="term" value="P:defense response"/>
    <property type="evidence" value="ECO:0007669"/>
    <property type="project" value="UniProtKB-KW"/>
</dbReference>
<evidence type="ECO:0000313" key="8">
    <source>
        <dbReference type="Proteomes" id="UP001443914"/>
    </source>
</evidence>
<gene>
    <name evidence="7" type="ORF">RND81_05G246700</name>
</gene>
<dbReference type="InterPro" id="IPR042197">
    <property type="entry name" value="Apaf_helical"/>
</dbReference>
<evidence type="ECO:0000259" key="5">
    <source>
        <dbReference type="Pfam" id="PF00931"/>
    </source>
</evidence>
<protein>
    <recommendedName>
        <fullName evidence="9">AAA+ ATPase domain-containing protein</fullName>
    </recommendedName>
</protein>
<evidence type="ECO:0000313" key="7">
    <source>
        <dbReference type="EMBL" id="KAK9726933.1"/>
    </source>
</evidence>
<evidence type="ECO:0000259" key="6">
    <source>
        <dbReference type="Pfam" id="PF23247"/>
    </source>
</evidence>
<dbReference type="Proteomes" id="UP001443914">
    <property type="component" value="Unassembled WGS sequence"/>
</dbReference>
<keyword evidence="4" id="KW-0175">Coiled coil</keyword>
<keyword evidence="8" id="KW-1185">Reference proteome</keyword>
<proteinExistence type="inferred from homology"/>
<reference evidence="7 8" key="1">
    <citation type="submission" date="2024-03" db="EMBL/GenBank/DDBJ databases">
        <title>WGS assembly of Saponaria officinalis var. Norfolk2.</title>
        <authorList>
            <person name="Jenkins J."/>
            <person name="Shu S."/>
            <person name="Grimwood J."/>
            <person name="Barry K."/>
            <person name="Goodstein D."/>
            <person name="Schmutz J."/>
            <person name="Leebens-Mack J."/>
            <person name="Osbourn A."/>
        </authorList>
    </citation>
    <scope>NUCLEOTIDE SEQUENCE [LARGE SCALE GENOMIC DNA]</scope>
    <source>
        <strain evidence="8">cv. Norfolk2</strain>
        <strain evidence="7">JIC</strain>
        <tissue evidence="7">Leaf</tissue>
    </source>
</reference>
<keyword evidence="2" id="KW-0611">Plant defense</keyword>
<dbReference type="GO" id="GO:0043531">
    <property type="term" value="F:ADP binding"/>
    <property type="evidence" value="ECO:0007669"/>
    <property type="project" value="InterPro"/>
</dbReference>
<dbReference type="Gene3D" id="1.10.8.430">
    <property type="entry name" value="Helical domain of apoptotic protease-activating factors"/>
    <property type="match status" value="1"/>
</dbReference>
<dbReference type="PANTHER" id="PTHR33463:SF198">
    <property type="entry name" value="RPP4C3"/>
    <property type="match status" value="1"/>
</dbReference>
<dbReference type="PANTHER" id="PTHR33463">
    <property type="entry name" value="NB-ARC DOMAIN-CONTAINING PROTEIN-RELATED"/>
    <property type="match status" value="1"/>
</dbReference>